<dbReference type="CDD" id="cd02440">
    <property type="entry name" value="AdoMet_MTases"/>
    <property type="match status" value="1"/>
</dbReference>
<evidence type="ECO:0000256" key="2">
    <source>
        <dbReference type="ARBA" id="ARBA00022679"/>
    </source>
</evidence>
<dbReference type="OrthoDB" id="25002at2759"/>
<dbReference type="InterPro" id="IPR022111">
    <property type="entry name" value="Rhodanese_C"/>
</dbReference>
<dbReference type="InterPro" id="IPR036873">
    <property type="entry name" value="Rhodanese-like_dom_sf"/>
</dbReference>
<dbReference type="SUPFAM" id="SSF52821">
    <property type="entry name" value="Rhodanese/Cell cycle control phosphatase"/>
    <property type="match status" value="1"/>
</dbReference>
<dbReference type="PANTHER" id="PTHR43846">
    <property type="entry name" value="UPF0176 PROTEIN YCEA"/>
    <property type="match status" value="1"/>
</dbReference>
<accession>A0A2V3J097</accession>
<dbReference type="InterPro" id="IPR029063">
    <property type="entry name" value="SAM-dependent_MTases_sf"/>
</dbReference>
<dbReference type="Gene3D" id="3.40.250.10">
    <property type="entry name" value="Rhodanese-like domain"/>
    <property type="match status" value="1"/>
</dbReference>
<evidence type="ECO:0000256" key="1">
    <source>
        <dbReference type="ARBA" id="ARBA00022603"/>
    </source>
</evidence>
<dbReference type="PROSITE" id="PS51682">
    <property type="entry name" value="SAM_OMT_I"/>
    <property type="match status" value="1"/>
</dbReference>
<evidence type="ECO:0000313" key="6">
    <source>
        <dbReference type="EMBL" id="PXF47808.1"/>
    </source>
</evidence>
<dbReference type="Pfam" id="PF01596">
    <property type="entry name" value="Methyltransf_3"/>
    <property type="match status" value="1"/>
</dbReference>
<dbReference type="Gene3D" id="3.40.50.150">
    <property type="entry name" value="Vaccinia Virus protein VP39"/>
    <property type="match status" value="1"/>
</dbReference>
<dbReference type="PANTHER" id="PTHR43846:SF1">
    <property type="entry name" value="TRNA URIDINE(34) HYDROXYLASE"/>
    <property type="match status" value="1"/>
</dbReference>
<dbReference type="Gene3D" id="3.30.70.100">
    <property type="match status" value="1"/>
</dbReference>
<dbReference type="GO" id="GO:0008171">
    <property type="term" value="F:O-methyltransferase activity"/>
    <property type="evidence" value="ECO:0007669"/>
    <property type="project" value="InterPro"/>
</dbReference>
<evidence type="ECO:0000313" key="7">
    <source>
        <dbReference type="Proteomes" id="UP000247409"/>
    </source>
</evidence>
<protein>
    <recommendedName>
        <fullName evidence="5">Rhodanese domain-containing protein</fullName>
    </recommendedName>
</protein>
<dbReference type="STRING" id="448386.A0A2V3J097"/>
<keyword evidence="2" id="KW-0808">Transferase</keyword>
<name>A0A2V3J097_9FLOR</name>
<dbReference type="Proteomes" id="UP000247409">
    <property type="component" value="Unassembled WGS sequence"/>
</dbReference>
<keyword evidence="7" id="KW-1185">Reference proteome</keyword>
<dbReference type="InterPro" id="IPR001763">
    <property type="entry name" value="Rhodanese-like_dom"/>
</dbReference>
<dbReference type="SUPFAM" id="SSF53335">
    <property type="entry name" value="S-adenosyl-L-methionine-dependent methyltransferases"/>
    <property type="match status" value="1"/>
</dbReference>
<dbReference type="InterPro" id="IPR002935">
    <property type="entry name" value="SAM_O-MeTrfase"/>
</dbReference>
<dbReference type="Pfam" id="PF17773">
    <property type="entry name" value="UPF0176_N"/>
    <property type="match status" value="1"/>
</dbReference>
<feature type="domain" description="Rhodanese" evidence="5">
    <location>
        <begin position="338"/>
        <end position="434"/>
    </location>
</feature>
<evidence type="ECO:0000259" key="5">
    <source>
        <dbReference type="PROSITE" id="PS50206"/>
    </source>
</evidence>
<evidence type="ECO:0000256" key="3">
    <source>
        <dbReference type="ARBA" id="ARBA00022691"/>
    </source>
</evidence>
<comment type="caution">
    <text evidence="6">The sequence shown here is derived from an EMBL/GenBank/DDBJ whole genome shotgun (WGS) entry which is preliminary data.</text>
</comment>
<dbReference type="Pfam" id="PF00581">
    <property type="entry name" value="Rhodanese"/>
    <property type="match status" value="1"/>
</dbReference>
<dbReference type="InterPro" id="IPR040503">
    <property type="entry name" value="TRHO_N"/>
</dbReference>
<dbReference type="Pfam" id="PF12368">
    <property type="entry name" value="Rhodanese_C"/>
    <property type="match status" value="1"/>
</dbReference>
<organism evidence="6 7">
    <name type="scientific">Gracilariopsis chorda</name>
    <dbReference type="NCBI Taxonomy" id="448386"/>
    <lineage>
        <taxon>Eukaryota</taxon>
        <taxon>Rhodophyta</taxon>
        <taxon>Florideophyceae</taxon>
        <taxon>Rhodymeniophycidae</taxon>
        <taxon>Gracilariales</taxon>
        <taxon>Gracilariaceae</taxon>
        <taxon>Gracilariopsis</taxon>
    </lineage>
</organism>
<dbReference type="EMBL" id="NBIV01000020">
    <property type="protein sequence ID" value="PXF47808.1"/>
    <property type="molecule type" value="Genomic_DNA"/>
</dbReference>
<reference evidence="6 7" key="1">
    <citation type="journal article" date="2018" name="Mol. Biol. Evol.">
        <title>Analysis of the draft genome of the red seaweed Gracilariopsis chorda provides insights into genome size evolution in Rhodophyta.</title>
        <authorList>
            <person name="Lee J."/>
            <person name="Yang E.C."/>
            <person name="Graf L."/>
            <person name="Yang J.H."/>
            <person name="Qiu H."/>
            <person name="Zel Zion U."/>
            <person name="Chan C.X."/>
            <person name="Stephens T.G."/>
            <person name="Weber A.P.M."/>
            <person name="Boo G.H."/>
            <person name="Boo S.M."/>
            <person name="Kim K.M."/>
            <person name="Shin Y."/>
            <person name="Jung M."/>
            <person name="Lee S.J."/>
            <person name="Yim H.S."/>
            <person name="Lee J.H."/>
            <person name="Bhattacharya D."/>
            <person name="Yoon H.S."/>
        </authorList>
    </citation>
    <scope>NUCLEOTIDE SEQUENCE [LARGE SCALE GENOMIC DNA]</scope>
    <source>
        <strain evidence="6 7">SKKU-2015</strain>
        <tissue evidence="6">Whole body</tissue>
    </source>
</reference>
<keyword evidence="3" id="KW-0949">S-adenosyl-L-methionine</keyword>
<dbReference type="AlphaFoldDB" id="A0A2V3J097"/>
<evidence type="ECO:0000256" key="4">
    <source>
        <dbReference type="ARBA" id="ARBA00023453"/>
    </source>
</evidence>
<keyword evidence="1" id="KW-0489">Methyltransferase</keyword>
<sequence length="774" mass="87844">MSLSFVASRALFSNRFIPRTNPKRLLVTACSQIDSSPRQTARERRRATVLARINAHKELKQELNKRADNLVSAVVTVPPHVRERCSLTPRLARVKVFLERSDLDDVNSFRVRIRLGLVHIFPELEERELLRDCDGFDIKVGGGKVIQDFKGLKGGLEKCEKAGSLVFVELIPHNTPPPKQPYSERVHKVQQIAKRAQQNPDERLYVISFYKFVNIEKPEVFSNIIRRVWSWMGVRGRVYVATEGVNAQLSIPESVMLDFREAMNGVWKERNEHIVPPEIVGVFLNEDVPISAAEQPFEKLQVKPRNRILADGFDEPLDWKHAGQSVPPEEWHQLLKSSSDDYLLLDCRNDYESDVGRFDGAEPLNTPTFRDSWTHLEKRLENEDRSKRILTYCTGGIRCVKVNAFLEQKLGFTNTGRLQGGIVSYARNLRETGRLNESTFKGVNHVFDGRMGEVITNDLLDQCITCGQSCNIQTDCANVECPRPFDSRIFVQCEDCAKRMDGACSAECLERMQAKRQLSSRADPNSPLLEQSSQCSNSEHYADVFSVDEPPIRVALRSRTETVFGERARMLSSNAQASLLRLLIQVSGAKRVLEIGTFTGYATLAMASGVGEEGLVFTCECDEKAAAIAEEYFAKDHDFGHRIRLMQGRALQTLEALHDIGAEPFKLVFVDADKGGYISYTSKLLEYNLVEVGGLLVFDNVLFRGEVPNVWEQEKLDTPTKDDLLNTHRLKNLKNVRKIADKLHEFNKFLKHHEDLEQIVLPFRDGLTVARRVK</sequence>
<dbReference type="PROSITE" id="PS50206">
    <property type="entry name" value="RHODANESE_3"/>
    <property type="match status" value="1"/>
</dbReference>
<dbReference type="GO" id="GO:0032259">
    <property type="term" value="P:methylation"/>
    <property type="evidence" value="ECO:0007669"/>
    <property type="project" value="UniProtKB-KW"/>
</dbReference>
<dbReference type="SMART" id="SM00450">
    <property type="entry name" value="RHOD"/>
    <property type="match status" value="1"/>
</dbReference>
<comment type="similarity">
    <text evidence="4">Belongs to the class I-like SAM-binding methyltransferase superfamily. Cation-dependent O-methyltransferase family.</text>
</comment>
<gene>
    <name evidence="6" type="ORF">BWQ96_02490</name>
</gene>
<proteinExistence type="inferred from homology"/>